<dbReference type="GO" id="GO:0003735">
    <property type="term" value="F:structural constituent of ribosome"/>
    <property type="evidence" value="ECO:0007669"/>
    <property type="project" value="InterPro"/>
</dbReference>
<gene>
    <name evidence="7" type="primary">rpsT</name>
    <name evidence="8" type="ORF">A2122_02485</name>
</gene>
<name>A0A1G2C577_9BACT</name>
<dbReference type="PANTHER" id="PTHR33398:SF1">
    <property type="entry name" value="SMALL RIBOSOMAL SUBUNIT PROTEIN BS20C"/>
    <property type="match status" value="1"/>
</dbReference>
<evidence type="ECO:0000256" key="2">
    <source>
        <dbReference type="ARBA" id="ARBA00022730"/>
    </source>
</evidence>
<sequence length="84" mass="9746">MPITKSAKKALRQNVRRRERNLLKKEAFRSAIKTYKRFVAEKKTSEAETELRRAYQALDKAAKTGVIAKNKASRTKARLSRLLR</sequence>
<keyword evidence="3 7" id="KW-0694">RNA-binding</keyword>
<evidence type="ECO:0000256" key="1">
    <source>
        <dbReference type="ARBA" id="ARBA00007634"/>
    </source>
</evidence>
<keyword evidence="5 7" id="KW-0687">Ribonucleoprotein</keyword>
<accession>A0A1G2C577</accession>
<dbReference type="Pfam" id="PF01649">
    <property type="entry name" value="Ribosomal_S20p"/>
    <property type="match status" value="1"/>
</dbReference>
<dbReference type="Gene3D" id="1.20.58.110">
    <property type="entry name" value="Ribosomal protein S20"/>
    <property type="match status" value="1"/>
</dbReference>
<evidence type="ECO:0000256" key="5">
    <source>
        <dbReference type="ARBA" id="ARBA00023274"/>
    </source>
</evidence>
<evidence type="ECO:0000313" key="9">
    <source>
        <dbReference type="Proteomes" id="UP000176648"/>
    </source>
</evidence>
<comment type="similarity">
    <text evidence="1 7">Belongs to the bacterial ribosomal protein bS20 family.</text>
</comment>
<evidence type="ECO:0000256" key="7">
    <source>
        <dbReference type="HAMAP-Rule" id="MF_00500"/>
    </source>
</evidence>
<evidence type="ECO:0000256" key="6">
    <source>
        <dbReference type="ARBA" id="ARBA00035136"/>
    </source>
</evidence>
<dbReference type="HAMAP" id="MF_00500">
    <property type="entry name" value="Ribosomal_bS20"/>
    <property type="match status" value="1"/>
</dbReference>
<dbReference type="NCBIfam" id="TIGR00029">
    <property type="entry name" value="S20"/>
    <property type="match status" value="1"/>
</dbReference>
<dbReference type="InterPro" id="IPR036510">
    <property type="entry name" value="Ribosomal_bS20_sf"/>
</dbReference>
<comment type="caution">
    <text evidence="8">The sequence shown here is derived from an EMBL/GenBank/DDBJ whole genome shotgun (WGS) entry which is preliminary data.</text>
</comment>
<keyword evidence="4 7" id="KW-0689">Ribosomal protein</keyword>
<evidence type="ECO:0000256" key="4">
    <source>
        <dbReference type="ARBA" id="ARBA00022980"/>
    </source>
</evidence>
<dbReference type="SUPFAM" id="SSF46992">
    <property type="entry name" value="Ribosomal protein S20"/>
    <property type="match status" value="1"/>
</dbReference>
<dbReference type="GO" id="GO:0006412">
    <property type="term" value="P:translation"/>
    <property type="evidence" value="ECO:0007669"/>
    <property type="project" value="UniProtKB-UniRule"/>
</dbReference>
<dbReference type="AlphaFoldDB" id="A0A1G2C577"/>
<dbReference type="Proteomes" id="UP000176648">
    <property type="component" value="Unassembled WGS sequence"/>
</dbReference>
<organism evidence="8 9">
    <name type="scientific">Candidatus Liptonbacteria bacterium GWB1_49_6</name>
    <dbReference type="NCBI Taxonomy" id="1798644"/>
    <lineage>
        <taxon>Bacteria</taxon>
        <taxon>Candidatus Liptoniibacteriota</taxon>
    </lineage>
</organism>
<protein>
    <recommendedName>
        <fullName evidence="6 7">Small ribosomal subunit protein bS20</fullName>
    </recommendedName>
</protein>
<evidence type="ECO:0000313" key="8">
    <source>
        <dbReference type="EMBL" id="OGY96553.1"/>
    </source>
</evidence>
<evidence type="ECO:0000256" key="3">
    <source>
        <dbReference type="ARBA" id="ARBA00022884"/>
    </source>
</evidence>
<reference evidence="8 9" key="1">
    <citation type="journal article" date="2016" name="Nat. Commun.">
        <title>Thousands of microbial genomes shed light on interconnected biogeochemical processes in an aquifer system.</title>
        <authorList>
            <person name="Anantharaman K."/>
            <person name="Brown C.T."/>
            <person name="Hug L.A."/>
            <person name="Sharon I."/>
            <person name="Castelle C.J."/>
            <person name="Probst A.J."/>
            <person name="Thomas B.C."/>
            <person name="Singh A."/>
            <person name="Wilkins M.J."/>
            <person name="Karaoz U."/>
            <person name="Brodie E.L."/>
            <person name="Williams K.H."/>
            <person name="Hubbard S.S."/>
            <person name="Banfield J.F."/>
        </authorList>
    </citation>
    <scope>NUCLEOTIDE SEQUENCE [LARGE SCALE GENOMIC DNA]</scope>
</reference>
<comment type="function">
    <text evidence="7">Binds directly to 16S ribosomal RNA.</text>
</comment>
<dbReference type="STRING" id="1798644.A2122_02485"/>
<dbReference type="GO" id="GO:0005829">
    <property type="term" value="C:cytosol"/>
    <property type="evidence" value="ECO:0007669"/>
    <property type="project" value="TreeGrafter"/>
</dbReference>
<dbReference type="GO" id="GO:0070181">
    <property type="term" value="F:small ribosomal subunit rRNA binding"/>
    <property type="evidence" value="ECO:0007669"/>
    <property type="project" value="TreeGrafter"/>
</dbReference>
<dbReference type="GO" id="GO:0015935">
    <property type="term" value="C:small ribosomal subunit"/>
    <property type="evidence" value="ECO:0007669"/>
    <property type="project" value="TreeGrafter"/>
</dbReference>
<dbReference type="InterPro" id="IPR002583">
    <property type="entry name" value="Ribosomal_bS20"/>
</dbReference>
<proteinExistence type="inferred from homology"/>
<keyword evidence="2 7" id="KW-0699">rRNA-binding</keyword>
<dbReference type="PANTHER" id="PTHR33398">
    <property type="entry name" value="30S RIBOSOMAL PROTEIN S20"/>
    <property type="match status" value="1"/>
</dbReference>
<dbReference type="EMBL" id="MHKU01000028">
    <property type="protein sequence ID" value="OGY96553.1"/>
    <property type="molecule type" value="Genomic_DNA"/>
</dbReference>